<feature type="transmembrane region" description="Helical" evidence="10">
    <location>
        <begin position="90"/>
        <end position="110"/>
    </location>
</feature>
<gene>
    <name evidence="12" type="ORF">UU55_C0010G0040</name>
</gene>
<protein>
    <submittedName>
        <fullName evidence="12">Stage III sporulation protein J</fullName>
    </submittedName>
</protein>
<dbReference type="PRINTS" id="PR01900">
    <property type="entry name" value="YIDCPROTEIN"/>
</dbReference>
<evidence type="ECO:0000256" key="3">
    <source>
        <dbReference type="ARBA" id="ARBA00022475"/>
    </source>
</evidence>
<evidence type="ECO:0000256" key="8">
    <source>
        <dbReference type="ARBA" id="ARBA00023186"/>
    </source>
</evidence>
<dbReference type="PANTHER" id="PTHR12428">
    <property type="entry name" value="OXA1"/>
    <property type="match status" value="1"/>
</dbReference>
<feature type="transmembrane region" description="Helical" evidence="10">
    <location>
        <begin position="20"/>
        <end position="47"/>
    </location>
</feature>
<organism evidence="12 13">
    <name type="scientific">candidate division WWE3 bacterium GW2011_GWC2_41_23</name>
    <dbReference type="NCBI Taxonomy" id="1619123"/>
    <lineage>
        <taxon>Bacteria</taxon>
        <taxon>Katanobacteria</taxon>
    </lineage>
</organism>
<evidence type="ECO:0000256" key="6">
    <source>
        <dbReference type="ARBA" id="ARBA00022989"/>
    </source>
</evidence>
<comment type="similarity">
    <text evidence="9">Belongs to the OXA1/ALB3/YidC family.</text>
</comment>
<sequence>MVEIWQNIILNPIFNVLIIIYSFVGSLGAAIILFTLIIKAVMIPVTLPSIKMSQKQRDIQPEIQKIKEKYKHDQKKMAAMQMELMKKHGINPASGCITTIITLVLMIAVYRSVIIMTSGTSINDLNKQIYVEYFRLKEDNPVDTMFLNLDLSRGVYDTNKNDGKDDGFQIGALIITILSVVSQFLATKMMMPYSKMSDKLVKKTPGKTDDMMQSMQKQNLYVMPLMFFVFGLTLPSGVMIYIVVSTLFQIAQTYFSSGWGGLDSWVKKLAVSLGTKK</sequence>
<dbReference type="Proteomes" id="UP000033947">
    <property type="component" value="Unassembled WGS sequence"/>
</dbReference>
<dbReference type="InterPro" id="IPR001708">
    <property type="entry name" value="YidC/ALB3/OXA1/COX18"/>
</dbReference>
<dbReference type="GO" id="GO:0032977">
    <property type="term" value="F:membrane insertase activity"/>
    <property type="evidence" value="ECO:0007669"/>
    <property type="project" value="InterPro"/>
</dbReference>
<keyword evidence="3" id="KW-1003">Cell membrane</keyword>
<keyword evidence="2" id="KW-0813">Transport</keyword>
<feature type="domain" description="Membrane insertase YidC/Oxa/ALB C-terminal" evidence="11">
    <location>
        <begin position="28"/>
        <end position="255"/>
    </location>
</feature>
<keyword evidence="6 10" id="KW-1133">Transmembrane helix</keyword>
<evidence type="ECO:0000259" key="11">
    <source>
        <dbReference type="Pfam" id="PF02096"/>
    </source>
</evidence>
<evidence type="ECO:0000256" key="1">
    <source>
        <dbReference type="ARBA" id="ARBA00004651"/>
    </source>
</evidence>
<dbReference type="GO" id="GO:0015031">
    <property type="term" value="P:protein transport"/>
    <property type="evidence" value="ECO:0007669"/>
    <property type="project" value="UniProtKB-KW"/>
</dbReference>
<dbReference type="Pfam" id="PF02096">
    <property type="entry name" value="60KD_IMP"/>
    <property type="match status" value="1"/>
</dbReference>
<dbReference type="PANTHER" id="PTHR12428:SF65">
    <property type="entry name" value="CYTOCHROME C OXIDASE ASSEMBLY PROTEIN COX18, MITOCHONDRIAL"/>
    <property type="match status" value="1"/>
</dbReference>
<name>A0A0G0VPJ5_UNCKA</name>
<feature type="transmembrane region" description="Helical" evidence="10">
    <location>
        <begin position="220"/>
        <end position="244"/>
    </location>
</feature>
<dbReference type="NCBIfam" id="TIGR03592">
    <property type="entry name" value="yidC_oxa1_cterm"/>
    <property type="match status" value="1"/>
</dbReference>
<dbReference type="CDD" id="cd20070">
    <property type="entry name" value="5TM_YidC_Alb3"/>
    <property type="match status" value="1"/>
</dbReference>
<dbReference type="GO" id="GO:0005886">
    <property type="term" value="C:plasma membrane"/>
    <property type="evidence" value="ECO:0007669"/>
    <property type="project" value="UniProtKB-SubCell"/>
</dbReference>
<evidence type="ECO:0000313" key="12">
    <source>
        <dbReference type="EMBL" id="KKS02844.1"/>
    </source>
</evidence>
<keyword evidence="5" id="KW-0653">Protein transport</keyword>
<keyword evidence="4 9" id="KW-0812">Transmembrane</keyword>
<reference evidence="12 13" key="1">
    <citation type="journal article" date="2015" name="Nature">
        <title>rRNA introns, odd ribosomes, and small enigmatic genomes across a large radiation of phyla.</title>
        <authorList>
            <person name="Brown C.T."/>
            <person name="Hug L.A."/>
            <person name="Thomas B.C."/>
            <person name="Sharon I."/>
            <person name="Castelle C.J."/>
            <person name="Singh A."/>
            <person name="Wilkins M.J."/>
            <person name="Williams K.H."/>
            <person name="Banfield J.F."/>
        </authorList>
    </citation>
    <scope>NUCLEOTIDE SEQUENCE [LARGE SCALE GENOMIC DNA]</scope>
</reference>
<keyword evidence="7 10" id="KW-0472">Membrane</keyword>
<feature type="transmembrane region" description="Helical" evidence="10">
    <location>
        <begin position="167"/>
        <end position="186"/>
    </location>
</feature>
<evidence type="ECO:0000313" key="13">
    <source>
        <dbReference type="Proteomes" id="UP000033947"/>
    </source>
</evidence>
<evidence type="ECO:0000256" key="2">
    <source>
        <dbReference type="ARBA" id="ARBA00022448"/>
    </source>
</evidence>
<evidence type="ECO:0000256" key="5">
    <source>
        <dbReference type="ARBA" id="ARBA00022927"/>
    </source>
</evidence>
<comment type="subcellular location">
    <subcellularLocation>
        <location evidence="1">Cell membrane</location>
        <topology evidence="1">Multi-pass membrane protein</topology>
    </subcellularLocation>
    <subcellularLocation>
        <location evidence="9">Membrane</location>
        <topology evidence="9">Multi-pass membrane protein</topology>
    </subcellularLocation>
</comment>
<dbReference type="AlphaFoldDB" id="A0A0G0VPJ5"/>
<dbReference type="EMBL" id="LCBB01000010">
    <property type="protein sequence ID" value="KKS02844.1"/>
    <property type="molecule type" value="Genomic_DNA"/>
</dbReference>
<evidence type="ECO:0000256" key="4">
    <source>
        <dbReference type="ARBA" id="ARBA00022692"/>
    </source>
</evidence>
<dbReference type="InterPro" id="IPR028055">
    <property type="entry name" value="YidC/Oxa/ALB_C"/>
</dbReference>
<evidence type="ECO:0000256" key="7">
    <source>
        <dbReference type="ARBA" id="ARBA00023136"/>
    </source>
</evidence>
<accession>A0A0G0VPJ5</accession>
<evidence type="ECO:0000256" key="10">
    <source>
        <dbReference type="SAM" id="Phobius"/>
    </source>
</evidence>
<dbReference type="GO" id="GO:0051205">
    <property type="term" value="P:protein insertion into membrane"/>
    <property type="evidence" value="ECO:0007669"/>
    <property type="project" value="TreeGrafter"/>
</dbReference>
<evidence type="ECO:0000256" key="9">
    <source>
        <dbReference type="RuleBase" id="RU003945"/>
    </source>
</evidence>
<keyword evidence="8" id="KW-0143">Chaperone</keyword>
<comment type="caution">
    <text evidence="12">The sequence shown here is derived from an EMBL/GenBank/DDBJ whole genome shotgun (WGS) entry which is preliminary data.</text>
</comment>
<dbReference type="InterPro" id="IPR047196">
    <property type="entry name" value="YidC_ALB_C"/>
</dbReference>
<proteinExistence type="inferred from homology"/>